<reference evidence="1 4" key="1">
    <citation type="submission" date="2014-05" db="EMBL/GenBank/DDBJ databases">
        <authorList>
            <person name="Aslett A.Martin."/>
            <person name="De Silva Nishadi"/>
        </authorList>
    </citation>
    <scope>NUCLEOTIDE SEQUENCE [LARGE SCALE GENOMIC DNA]</scope>
</reference>
<evidence type="ECO:0000313" key="6">
    <source>
        <dbReference type="Proteomes" id="UP000596960"/>
    </source>
</evidence>
<dbReference type="PANTHER" id="PTHR36849:SF1">
    <property type="entry name" value="CYTOPLASMIC PROTEIN"/>
    <property type="match status" value="1"/>
</dbReference>
<dbReference type="PANTHER" id="PTHR36849">
    <property type="entry name" value="CYTOPLASMIC PROTEIN-RELATED"/>
    <property type="match status" value="1"/>
</dbReference>
<protein>
    <submittedName>
        <fullName evidence="3">DUF488 domain-containing protein</fullName>
    </submittedName>
    <submittedName>
        <fullName evidence="1">Uroporphyrin-III C-methyltransferase</fullName>
    </submittedName>
</protein>
<dbReference type="EMBL" id="PPQS01000036">
    <property type="protein sequence ID" value="PNZ49391.1"/>
    <property type="molecule type" value="Genomic_DNA"/>
</dbReference>
<evidence type="ECO:0000313" key="1">
    <source>
        <dbReference type="EMBL" id="CDR27055.1"/>
    </source>
</evidence>
<reference evidence="2 6" key="3">
    <citation type="submission" date="2020-10" db="EMBL/GenBank/DDBJ databases">
        <title>Phenotypic and genomic profiling of Staphylococcus argenteus in Canada and the United States and recommendations for clinical result reporting.</title>
        <authorList>
            <person name="Eshaghi A."/>
            <person name="Bommersbach C."/>
            <person name="Zitterman S."/>
            <person name="Burnham C.-A.D."/>
            <person name="Patel R."/>
            <person name="Schuetz A.N."/>
            <person name="Patel S.N."/>
            <person name="Kus J.V."/>
        </authorList>
    </citation>
    <scope>NUCLEOTIDE SEQUENCE [LARGE SCALE GENOMIC DNA]</scope>
    <source>
        <strain evidence="2 6">DSM 28300</strain>
    </source>
</reference>
<evidence type="ECO:0000313" key="3">
    <source>
        <dbReference type="EMBL" id="PNZ49391.1"/>
    </source>
</evidence>
<dbReference type="EMBL" id="JADAMT010000001">
    <property type="protein sequence ID" value="MBE2127677.1"/>
    <property type="molecule type" value="Genomic_DNA"/>
</dbReference>
<dbReference type="GO" id="GO:0008168">
    <property type="term" value="F:methyltransferase activity"/>
    <property type="evidence" value="ECO:0007669"/>
    <property type="project" value="UniProtKB-KW"/>
</dbReference>
<reference evidence="3 5" key="2">
    <citation type="submission" date="2017-08" db="EMBL/GenBank/DDBJ databases">
        <title>Draft genome sequences of 64 type strains of genus Staph aureus.</title>
        <authorList>
            <person name="Cole K."/>
            <person name="Golubchik T."/>
            <person name="Russell J."/>
            <person name="Foster D."/>
            <person name="Llewelyn M."/>
            <person name="Wilson D."/>
            <person name="Crook D."/>
            <person name="Paul J."/>
        </authorList>
    </citation>
    <scope>NUCLEOTIDE SEQUENCE [LARGE SCALE GENOMIC DNA]</scope>
    <source>
        <strain evidence="3 5">DSM 28300</strain>
    </source>
</reference>
<accession>A0A077UW09</accession>
<keyword evidence="1" id="KW-0808">Transferase</keyword>
<keyword evidence="6" id="KW-1185">Reference proteome</keyword>
<keyword evidence="1" id="KW-0489">Methyltransferase</keyword>
<dbReference type="EMBL" id="CCEH01000002">
    <property type="protein sequence ID" value="CDR27055.1"/>
    <property type="molecule type" value="Genomic_DNA"/>
</dbReference>
<dbReference type="AlphaFoldDB" id="A0A2K4AH06"/>
<gene>
    <name evidence="3" type="ORF">CD116_07975</name>
    <name evidence="1" type="ORF">ERS140147_00327</name>
    <name evidence="2" type="ORF">ILQ21_01165</name>
</gene>
<organism evidence="3 5">
    <name type="scientific">Staphylococcus schweitzeri</name>
    <dbReference type="NCBI Taxonomy" id="1654388"/>
    <lineage>
        <taxon>Bacteria</taxon>
        <taxon>Bacillati</taxon>
        <taxon>Bacillota</taxon>
        <taxon>Bacilli</taxon>
        <taxon>Bacillales</taxon>
        <taxon>Staphylococcaceae</taxon>
        <taxon>Staphylococcus</taxon>
    </lineage>
</organism>
<dbReference type="Proteomes" id="UP000236395">
    <property type="component" value="Unassembled WGS sequence"/>
</dbReference>
<evidence type="ECO:0000313" key="2">
    <source>
        <dbReference type="EMBL" id="MBE2127677.1"/>
    </source>
</evidence>
<name>A0A2K4AH06_9STAP</name>
<sequence length="120" mass="14168">MTIDIGRIYNHKERTDAIRILVDRVWPRGMSKSTANLDYWLKDVAPSTELRKWFHHDPKLFGAFKEKYEKELRDNSVQKAAFKELKGLVEKHNHVLLLYAAKDTEHNQAVILKQLLKNQK</sequence>
<proteinExistence type="predicted"/>
<evidence type="ECO:0000313" key="5">
    <source>
        <dbReference type="Proteomes" id="UP000236395"/>
    </source>
</evidence>
<evidence type="ECO:0000313" key="4">
    <source>
        <dbReference type="Proteomes" id="UP000044616"/>
    </source>
</evidence>
<dbReference type="Pfam" id="PF22752">
    <property type="entry name" value="DUF488-N3i"/>
    <property type="match status" value="1"/>
</dbReference>
<dbReference type="GO" id="GO:0032259">
    <property type="term" value="P:methylation"/>
    <property type="evidence" value="ECO:0007669"/>
    <property type="project" value="UniProtKB-KW"/>
</dbReference>
<accession>A0A2K4AH06</accession>
<dbReference type="RefSeq" id="WP_047529195.1">
    <property type="nucleotide sequence ID" value="NZ_CBCSFW010000002.1"/>
</dbReference>
<dbReference type="InterPro" id="IPR052552">
    <property type="entry name" value="YeaO-like"/>
</dbReference>
<dbReference type="GeneID" id="98344563"/>
<dbReference type="Proteomes" id="UP000044616">
    <property type="component" value="Unassembled WGS sequence"/>
</dbReference>
<dbReference type="Proteomes" id="UP000596960">
    <property type="component" value="Unassembled WGS sequence"/>
</dbReference>